<sequence>MKREQIIAQALRCIDEIYPEDNAANSPNFPLADFIDEAGRRVLLAAPLHTISSVESLAECPLRPNPDGSGEIDLPADFLRLARLRMDGWQRPVLVALPEDHPAATYQYHPVTRGGMAKPVVLLTHGGTKLRYSSITGTDHHIAEGEYIPYKGINDIYPEKLIDVTAWTLAALVLGVSNEPAGAQAADKRASEILSLL</sequence>
<dbReference type="STRING" id="679935.Alfi_2714"/>
<dbReference type="AlphaFoldDB" id="I3YPQ6"/>
<accession>I3YPQ6</accession>
<dbReference type="HOGENOM" id="CLU_1381584_0_0_10"/>
<evidence type="ECO:0000313" key="1">
    <source>
        <dbReference type="EMBL" id="AFL78974.1"/>
    </source>
</evidence>
<dbReference type="PATRIC" id="fig|679935.3.peg.2630"/>
<dbReference type="RefSeq" id="WP_014776187.1">
    <property type="nucleotide sequence ID" value="NC_018011.1"/>
</dbReference>
<gene>
    <name evidence="1" type="ordered locus">Alfi_2714</name>
</gene>
<name>I3YPQ6_ALIFI</name>
<dbReference type="KEGG" id="afd:Alfi_2714"/>
<reference evidence="2" key="1">
    <citation type="journal article" date="2013" name="Stand. Genomic Sci.">
        <title>Complete genome sequence of the bile-resistant pigment-producing anaerobe Alistipes finegoldii type strain (AHN2437(T)).</title>
        <authorList>
            <person name="Mavromatis K."/>
            <person name="Stackebrandt E."/>
            <person name="Munk C."/>
            <person name="Lapidus A."/>
            <person name="Nolan M."/>
            <person name="Lucas S."/>
            <person name="Hammon N."/>
            <person name="Deshpande S."/>
            <person name="Cheng J.F."/>
            <person name="Tapia R."/>
            <person name="Goodwin L.A."/>
            <person name="Pitluck S."/>
            <person name="Liolios K."/>
            <person name="Pagani I."/>
            <person name="Ivanova N."/>
            <person name="Mikhailova N."/>
            <person name="Huntemann M."/>
            <person name="Pati A."/>
            <person name="Chen A."/>
            <person name="Palaniappan K."/>
            <person name="Land M."/>
            <person name="Hauser L."/>
            <person name="Rohde M."/>
            <person name="Gronow S."/>
            <person name="Goker M."/>
            <person name="Detter J.C."/>
            <person name="Bristow J."/>
            <person name="Eisen J.A."/>
            <person name="Markowitz V."/>
            <person name="Hugenholtz P."/>
            <person name="Kyrpides N.C."/>
            <person name="Klenk H.P."/>
            <person name="Woyke T."/>
        </authorList>
    </citation>
    <scope>NUCLEOTIDE SEQUENCE</scope>
    <source>
        <strain evidence="2">DSM 17242 / JCM 16770 / AHN 2437 / CCUG 46020 / CIP 107999</strain>
    </source>
</reference>
<organism evidence="1 2">
    <name type="scientific">Alistipes finegoldii (strain DSM 17242 / JCM 16770 / CCUG 46020 / CIP 107999 / KCTC 15236 / AHN 2437)</name>
    <dbReference type="NCBI Taxonomy" id="679935"/>
    <lineage>
        <taxon>Bacteria</taxon>
        <taxon>Pseudomonadati</taxon>
        <taxon>Bacteroidota</taxon>
        <taxon>Bacteroidia</taxon>
        <taxon>Bacteroidales</taxon>
        <taxon>Rikenellaceae</taxon>
        <taxon>Alistipes</taxon>
    </lineage>
</organism>
<dbReference type="Proteomes" id="UP000006052">
    <property type="component" value="Chromosome"/>
</dbReference>
<dbReference type="eggNOG" id="ENOG5032ZZS">
    <property type="taxonomic scope" value="Bacteria"/>
</dbReference>
<protein>
    <submittedName>
        <fullName evidence="1">Uncharacterized protein</fullName>
    </submittedName>
</protein>
<proteinExistence type="predicted"/>
<evidence type="ECO:0000313" key="2">
    <source>
        <dbReference type="Proteomes" id="UP000006052"/>
    </source>
</evidence>
<dbReference type="EMBL" id="CP003274">
    <property type="protein sequence ID" value="AFL78974.1"/>
    <property type="molecule type" value="Genomic_DNA"/>
</dbReference>